<protein>
    <submittedName>
        <fullName evidence="2">Uncharacterized protein</fullName>
    </submittedName>
</protein>
<gene>
    <name evidence="2" type="ORF">HYFRA_00009751</name>
</gene>
<name>A0A9N9PRP2_9HELO</name>
<evidence type="ECO:0000313" key="3">
    <source>
        <dbReference type="Proteomes" id="UP000696280"/>
    </source>
</evidence>
<feature type="compositionally biased region" description="Polar residues" evidence="1">
    <location>
        <begin position="48"/>
        <end position="57"/>
    </location>
</feature>
<dbReference type="AlphaFoldDB" id="A0A9N9PRP2"/>
<accession>A0A9N9PRP2</accession>
<evidence type="ECO:0000256" key="1">
    <source>
        <dbReference type="SAM" id="MobiDB-lite"/>
    </source>
</evidence>
<feature type="compositionally biased region" description="Basic and acidic residues" evidence="1">
    <location>
        <begin position="17"/>
        <end position="30"/>
    </location>
</feature>
<sequence length="67" mass="7794">MEYAINGFQRAIVKRKNNPESRKEIHHEPQKPTSKHGKNKPFIANRKALSNGQTPAKQPNRKKRAYE</sequence>
<organism evidence="2 3">
    <name type="scientific">Hymenoscyphus fraxineus</name>
    <dbReference type="NCBI Taxonomy" id="746836"/>
    <lineage>
        <taxon>Eukaryota</taxon>
        <taxon>Fungi</taxon>
        <taxon>Dikarya</taxon>
        <taxon>Ascomycota</taxon>
        <taxon>Pezizomycotina</taxon>
        <taxon>Leotiomycetes</taxon>
        <taxon>Helotiales</taxon>
        <taxon>Helotiaceae</taxon>
        <taxon>Hymenoscyphus</taxon>
    </lineage>
</organism>
<proteinExistence type="predicted"/>
<keyword evidence="3" id="KW-1185">Reference proteome</keyword>
<dbReference type="EMBL" id="CAJVRL010000046">
    <property type="protein sequence ID" value="CAG8952643.1"/>
    <property type="molecule type" value="Genomic_DNA"/>
</dbReference>
<dbReference type="Proteomes" id="UP000696280">
    <property type="component" value="Unassembled WGS sequence"/>
</dbReference>
<comment type="caution">
    <text evidence="2">The sequence shown here is derived from an EMBL/GenBank/DDBJ whole genome shotgun (WGS) entry which is preliminary data.</text>
</comment>
<reference evidence="2" key="1">
    <citation type="submission" date="2021-07" db="EMBL/GenBank/DDBJ databases">
        <authorList>
            <person name="Durling M."/>
        </authorList>
    </citation>
    <scope>NUCLEOTIDE SEQUENCE</scope>
</reference>
<evidence type="ECO:0000313" key="2">
    <source>
        <dbReference type="EMBL" id="CAG8952643.1"/>
    </source>
</evidence>
<feature type="region of interest" description="Disordered" evidence="1">
    <location>
        <begin position="1"/>
        <end position="67"/>
    </location>
</feature>